<dbReference type="PROSITE" id="PS50817">
    <property type="entry name" value="INTEIN_N_TER"/>
    <property type="match status" value="1"/>
</dbReference>
<dbReference type="SMART" id="SM00306">
    <property type="entry name" value="HintN"/>
    <property type="match status" value="1"/>
</dbReference>
<dbReference type="GeneID" id="29126811"/>
<dbReference type="GO" id="GO:0016539">
    <property type="term" value="P:intein-mediated protein splicing"/>
    <property type="evidence" value="ECO:0007669"/>
    <property type="project" value="InterPro"/>
</dbReference>
<dbReference type="InterPro" id="IPR006141">
    <property type="entry name" value="Intein_N"/>
</dbReference>
<dbReference type="InterPro" id="IPR035421">
    <property type="entry name" value="Terminase_6C"/>
</dbReference>
<evidence type="ECO:0000256" key="5">
    <source>
        <dbReference type="SAM" id="MobiDB-lite"/>
    </source>
</evidence>
<keyword evidence="4" id="KW-0231">Viral genome packaging</keyword>
<evidence type="ECO:0000256" key="1">
    <source>
        <dbReference type="ARBA" id="ARBA00022612"/>
    </source>
</evidence>
<dbReference type="Gene3D" id="2.170.16.10">
    <property type="entry name" value="Hedgehog/Intein (Hint) domain"/>
    <property type="match status" value="2"/>
</dbReference>
<evidence type="ECO:0000313" key="9">
    <source>
        <dbReference type="Proteomes" id="UP000201202"/>
    </source>
</evidence>
<protein>
    <submittedName>
        <fullName evidence="8">Terminase</fullName>
    </submittedName>
</protein>
<evidence type="ECO:0000256" key="3">
    <source>
        <dbReference type="ARBA" id="ARBA00022840"/>
    </source>
</evidence>
<sequence>MPVHSERLQKLLQARQLAELCAKLDIPLGDASSPGQLATLLDPNNQVQRPHLEVIDDALTHLLATPQAQLMIWTPSQVGKSTRVSVYFPFWWMTKRPRDRILNASAEERLARRNGSAVRALVQEFGPAYGLNLVADEGSKADWAIRAGGSLRSRGLRGNFTGQPMDLGIIDDPFISRAQAESLNQRDFVWDWYSSVWSQRKSPTYREVLVMCMTGDTPVLMADGTEKPLRDVRPGDEIATYDNGALSTSVVRNWANQGPDAVYEVRMKSGRVVRANARHPFRVINEKGEGVWVRLESLRAGMRVRCHEAPGRGPSVLSKSATGQRNAKACVCPTTARNGTQPVTDHRQPATPVDVKFDSRADTGSPPMTTTGCLPNRVDVALSAMDWLQRSQDQSTGPKCSASTMTTTPAKCAGCCVTTATSSLLARTRQRSYGPQLSTWNVGADVVEEIRTAGTEDVYDIEVERTHNFIANGLEVSNTRWHEDDLAGRLLARDGRVEDGGKWIVVHLPAIAMLEDRVRGIYADPLGRAPGEPLTHPLLDPDDVDGLLAWWAEKRAMSTARDWAAMSQGVPSDATTALLSENAIRTHTKPAPVRDDLRRVVIGVDPSGGEGEKHDSVGIAVAGIDGNGTAWVLDDKTDTLGPMEWPRRVCLAAHEYRAGTIVYEKNYGGGMTKVLIQQAWADLQREGDIPASENCPHVTGVSARVSKVLRAEPIAQAVLTDRVYFAQLADLTNLTNEWRLWQPGSTWSPGALDANVYALTEVLPPVNAQTEVSRPTGGRQQGARGSGQFAGVRRRAS</sequence>
<dbReference type="RefSeq" id="YP_009301926.1">
    <property type="nucleotide sequence ID" value="NC_031239.1"/>
</dbReference>
<proteinExistence type="predicted"/>
<dbReference type="InterPro" id="IPR030934">
    <property type="entry name" value="Intein_C"/>
</dbReference>
<reference evidence="8 9" key="1">
    <citation type="submission" date="2016-03" db="EMBL/GenBank/DDBJ databases">
        <authorList>
            <person name="Arora C."/>
            <person name="Burnet G."/>
            <person name="Bortz M."/>
            <person name="Conover D.H."/>
            <person name="Ghobrial J.A."/>
            <person name="Mezghani N.A."/>
            <person name="Thompson P.K."/>
            <person name="Ulbrich M.C."/>
            <person name="Furbee E.C."/>
            <person name="Grubb S.R."/>
            <person name="Warner M.H."/>
            <person name="Montgomery M.T."/>
            <person name="Garlena R.A."/>
            <person name="Russell D.A."/>
            <person name="Pope W.H."/>
            <person name="Jacobs-Sera D."/>
            <person name="Hendrix R.W."/>
            <person name="Hatfull G.F."/>
        </authorList>
    </citation>
    <scope>NUCLEOTIDE SEQUENCE [LARGE SCALE GENOMIC DNA]</scope>
</reference>
<evidence type="ECO:0000313" key="8">
    <source>
        <dbReference type="EMBL" id="AMS02834.1"/>
    </source>
</evidence>
<keyword evidence="1" id="KW-1188">Viral release from host cell</keyword>
<dbReference type="SMART" id="SM00305">
    <property type="entry name" value="HintC"/>
    <property type="match status" value="1"/>
</dbReference>
<gene>
    <name evidence="8" type="primary">2</name>
    <name evidence="8" type="ORF">SEA_VIVI2_2</name>
</gene>
<dbReference type="NCBIfam" id="TIGR01443">
    <property type="entry name" value="intein_Cterm"/>
    <property type="match status" value="1"/>
</dbReference>
<name>A0A142K9Q1_9CAUD</name>
<accession>A0A142K9Q1</accession>
<dbReference type="KEGG" id="vg:29126811"/>
<feature type="compositionally biased region" description="Low complexity" evidence="5">
    <location>
        <begin position="777"/>
        <end position="791"/>
    </location>
</feature>
<dbReference type="EMBL" id="KU963250">
    <property type="protein sequence ID" value="AMS02834.1"/>
    <property type="molecule type" value="Genomic_DNA"/>
</dbReference>
<dbReference type="InterPro" id="IPR036844">
    <property type="entry name" value="Hint_dom_sf"/>
</dbReference>
<dbReference type="Pfam" id="PF14890">
    <property type="entry name" value="Intein_splicing"/>
    <property type="match status" value="1"/>
</dbReference>
<keyword evidence="3" id="KW-0067">ATP-binding</keyword>
<dbReference type="InterPro" id="IPR003587">
    <property type="entry name" value="Hint_dom_N"/>
</dbReference>
<organism evidence="8 9">
    <name type="scientific">Gordonia phage Vivi2</name>
    <dbReference type="NCBI Taxonomy" id="1821564"/>
    <lineage>
        <taxon>Viruses</taxon>
        <taxon>Duplodnaviria</taxon>
        <taxon>Heunggongvirae</taxon>
        <taxon>Uroviricota</taxon>
        <taxon>Caudoviricetes</taxon>
        <taxon>Stackebrandtviridae</taxon>
        <taxon>Schenleyvirinae</taxon>
        <taxon>Vividuovirus</taxon>
        <taxon>Vividuovirus vivi2</taxon>
    </lineage>
</organism>
<dbReference type="Proteomes" id="UP000201202">
    <property type="component" value="Segment"/>
</dbReference>
<evidence type="ECO:0000259" key="6">
    <source>
        <dbReference type="SMART" id="SM00305"/>
    </source>
</evidence>
<feature type="region of interest" description="Disordered" evidence="5">
    <location>
        <begin position="768"/>
        <end position="797"/>
    </location>
</feature>
<keyword evidence="9" id="KW-1185">Reference proteome</keyword>
<dbReference type="SUPFAM" id="SSF51294">
    <property type="entry name" value="Hedgehog/intein (Hint) domain"/>
    <property type="match status" value="1"/>
</dbReference>
<keyword evidence="2" id="KW-0547">Nucleotide-binding</keyword>
<feature type="domain" description="Hint" evidence="6">
    <location>
        <begin position="439"/>
        <end position="484"/>
    </location>
</feature>
<dbReference type="CDD" id="cd00081">
    <property type="entry name" value="Hint"/>
    <property type="match status" value="1"/>
</dbReference>
<dbReference type="GO" id="GO:0005524">
    <property type="term" value="F:ATP binding"/>
    <property type="evidence" value="ECO:0007669"/>
    <property type="project" value="UniProtKB-KW"/>
</dbReference>
<dbReference type="OrthoDB" id="1901at10239"/>
<evidence type="ECO:0000259" key="7">
    <source>
        <dbReference type="SMART" id="SM00306"/>
    </source>
</evidence>
<evidence type="ECO:0000256" key="4">
    <source>
        <dbReference type="ARBA" id="ARBA00023219"/>
    </source>
</evidence>
<dbReference type="InterPro" id="IPR003586">
    <property type="entry name" value="Hint_dom_C"/>
</dbReference>
<feature type="domain" description="Hint" evidence="7">
    <location>
        <begin position="210"/>
        <end position="308"/>
    </location>
</feature>
<evidence type="ECO:0000256" key="2">
    <source>
        <dbReference type="ARBA" id="ARBA00022741"/>
    </source>
</evidence>
<dbReference type="NCBIfam" id="TIGR01445">
    <property type="entry name" value="intein_Nterm"/>
    <property type="match status" value="1"/>
</dbReference>
<dbReference type="Pfam" id="PF17289">
    <property type="entry name" value="Terminase_6C"/>
    <property type="match status" value="1"/>
</dbReference>
<dbReference type="PROSITE" id="PS50818">
    <property type="entry name" value="INTEIN_C_TER"/>
    <property type="match status" value="1"/>
</dbReference>